<keyword evidence="4 7" id="KW-0812">Transmembrane</keyword>
<sequence length="335" mass="36759">MSQTGVGVEGLPPARPGEGAPRRALAPLRREPAGRGRAWLSRRSVQQNLAGYVFLIPWLVGFFALTLGPMLASFYLSLTDFELFTPPEWLGFDNYVRLFTDDRRYLRALRVTFTYVLLSVPLKLAFALGIALLLNRGLRGLGLYRSVYYLPSLLGGSVAIAIMWRQVFSREGLVNQILALVGIEGPSWISDPSYALSTLVALAVWQFGAPMVIFLAGLKQIPQELYDAAAVDGAGKLSKFARITVPLLTPIIFFNLLMQMIGAYQAFTSAFVVSGGSGGPADATLFYTLYLYEEGFTNFEMGYASAMAWVLLAIIALSSAVAFLSARHWVHYSDV</sequence>
<evidence type="ECO:0000256" key="2">
    <source>
        <dbReference type="ARBA" id="ARBA00022448"/>
    </source>
</evidence>
<evidence type="ECO:0000313" key="10">
    <source>
        <dbReference type="EMBL" id="CAA9536680.1"/>
    </source>
</evidence>
<keyword evidence="5 7" id="KW-1133">Transmembrane helix</keyword>
<dbReference type="GO" id="GO:0005886">
    <property type="term" value="C:plasma membrane"/>
    <property type="evidence" value="ECO:0007669"/>
    <property type="project" value="UniProtKB-SubCell"/>
</dbReference>
<evidence type="ECO:0000256" key="5">
    <source>
        <dbReference type="ARBA" id="ARBA00022989"/>
    </source>
</evidence>
<dbReference type="PROSITE" id="PS50928">
    <property type="entry name" value="ABC_TM1"/>
    <property type="match status" value="1"/>
</dbReference>
<dbReference type="CDD" id="cd06261">
    <property type="entry name" value="TM_PBP2"/>
    <property type="match status" value="1"/>
</dbReference>
<protein>
    <submittedName>
        <fullName evidence="10">ABC transporter, permease protein 1 (Cluster 1, maltose/g3p/polyamine/iron)</fullName>
    </submittedName>
</protein>
<evidence type="ECO:0000256" key="1">
    <source>
        <dbReference type="ARBA" id="ARBA00004651"/>
    </source>
</evidence>
<evidence type="ECO:0000256" key="8">
    <source>
        <dbReference type="SAM" id="MobiDB-lite"/>
    </source>
</evidence>
<evidence type="ECO:0000256" key="6">
    <source>
        <dbReference type="ARBA" id="ARBA00023136"/>
    </source>
</evidence>
<evidence type="ECO:0000256" key="3">
    <source>
        <dbReference type="ARBA" id="ARBA00022475"/>
    </source>
</evidence>
<feature type="transmembrane region" description="Helical" evidence="7">
    <location>
        <begin position="194"/>
        <end position="216"/>
    </location>
</feature>
<dbReference type="GO" id="GO:0055085">
    <property type="term" value="P:transmembrane transport"/>
    <property type="evidence" value="ECO:0007669"/>
    <property type="project" value="InterPro"/>
</dbReference>
<dbReference type="InterPro" id="IPR051393">
    <property type="entry name" value="ABC_transporter_permease"/>
</dbReference>
<dbReference type="InterPro" id="IPR035906">
    <property type="entry name" value="MetI-like_sf"/>
</dbReference>
<dbReference type="EMBL" id="CADCWF010000016">
    <property type="protein sequence ID" value="CAA9536680.1"/>
    <property type="molecule type" value="Genomic_DNA"/>
</dbReference>
<dbReference type="Pfam" id="PF00528">
    <property type="entry name" value="BPD_transp_1"/>
    <property type="match status" value="1"/>
</dbReference>
<feature type="transmembrane region" description="Helical" evidence="7">
    <location>
        <begin position="113"/>
        <end position="134"/>
    </location>
</feature>
<dbReference type="AlphaFoldDB" id="A0A6J4TZU4"/>
<feature type="transmembrane region" description="Helical" evidence="7">
    <location>
        <begin position="146"/>
        <end position="164"/>
    </location>
</feature>
<evidence type="ECO:0000256" key="7">
    <source>
        <dbReference type="RuleBase" id="RU363032"/>
    </source>
</evidence>
<gene>
    <name evidence="10" type="ORF">AVDCRST_MAG59-337</name>
</gene>
<evidence type="ECO:0000256" key="4">
    <source>
        <dbReference type="ARBA" id="ARBA00022692"/>
    </source>
</evidence>
<feature type="transmembrane region" description="Helical" evidence="7">
    <location>
        <begin position="245"/>
        <end position="267"/>
    </location>
</feature>
<organism evidence="10">
    <name type="scientific">uncultured Thermomicrobiales bacterium</name>
    <dbReference type="NCBI Taxonomy" id="1645740"/>
    <lineage>
        <taxon>Bacteria</taxon>
        <taxon>Pseudomonadati</taxon>
        <taxon>Thermomicrobiota</taxon>
        <taxon>Thermomicrobia</taxon>
        <taxon>Thermomicrobiales</taxon>
        <taxon>environmental samples</taxon>
    </lineage>
</organism>
<feature type="transmembrane region" description="Helical" evidence="7">
    <location>
        <begin position="49"/>
        <end position="76"/>
    </location>
</feature>
<feature type="compositionally biased region" description="Low complexity" evidence="8">
    <location>
        <begin position="9"/>
        <end position="23"/>
    </location>
</feature>
<keyword evidence="6 7" id="KW-0472">Membrane</keyword>
<dbReference type="Gene3D" id="1.10.3720.10">
    <property type="entry name" value="MetI-like"/>
    <property type="match status" value="1"/>
</dbReference>
<keyword evidence="3" id="KW-1003">Cell membrane</keyword>
<feature type="region of interest" description="Disordered" evidence="8">
    <location>
        <begin position="1"/>
        <end position="23"/>
    </location>
</feature>
<proteinExistence type="inferred from homology"/>
<feature type="transmembrane region" description="Helical" evidence="7">
    <location>
        <begin position="306"/>
        <end position="326"/>
    </location>
</feature>
<comment type="subcellular location">
    <subcellularLocation>
        <location evidence="1 7">Cell membrane</location>
        <topology evidence="1 7">Multi-pass membrane protein</topology>
    </subcellularLocation>
</comment>
<feature type="domain" description="ABC transmembrane type-1" evidence="9">
    <location>
        <begin position="109"/>
        <end position="322"/>
    </location>
</feature>
<dbReference type="InterPro" id="IPR000515">
    <property type="entry name" value="MetI-like"/>
</dbReference>
<name>A0A6J4TZU4_9BACT</name>
<dbReference type="PANTHER" id="PTHR30193:SF1">
    <property type="entry name" value="ABC TRANSPORTER PERMEASE PROTEIN YESP-RELATED"/>
    <property type="match status" value="1"/>
</dbReference>
<reference evidence="10" key="1">
    <citation type="submission" date="2020-02" db="EMBL/GenBank/DDBJ databases">
        <authorList>
            <person name="Meier V. D."/>
        </authorList>
    </citation>
    <scope>NUCLEOTIDE SEQUENCE</scope>
    <source>
        <strain evidence="10">AVDCRST_MAG59</strain>
    </source>
</reference>
<accession>A0A6J4TZU4</accession>
<comment type="similarity">
    <text evidence="7">Belongs to the binding-protein-dependent transport system permease family.</text>
</comment>
<dbReference type="PANTHER" id="PTHR30193">
    <property type="entry name" value="ABC TRANSPORTER PERMEASE PROTEIN"/>
    <property type="match status" value="1"/>
</dbReference>
<keyword evidence="2 7" id="KW-0813">Transport</keyword>
<evidence type="ECO:0000259" key="9">
    <source>
        <dbReference type="PROSITE" id="PS50928"/>
    </source>
</evidence>
<dbReference type="SUPFAM" id="SSF161098">
    <property type="entry name" value="MetI-like"/>
    <property type="match status" value="1"/>
</dbReference>